<feature type="domain" description="N-acetyltransferase" evidence="1">
    <location>
        <begin position="26"/>
        <end position="181"/>
    </location>
</feature>
<dbReference type="Proteomes" id="UP001160390">
    <property type="component" value="Unassembled WGS sequence"/>
</dbReference>
<sequence length="190" mass="21034">MTIPGELWTSSAPEATGRQLVQLPLSVIDALVNGDLKSARDLSTQALTPYLVTDECRSVWRMRSAQIKVDPQEAFWVTRLVVDSDTGAVLGLAGYHGKPNLDGMVEVGYAIDPLYRRQGHARAALKILLDVASNDPRVKVVRATVRPDNLLSRKLINHYGFHEVGEQWDEEDGLELGYYLQVDSQQGYGA</sequence>
<proteinExistence type="predicted"/>
<dbReference type="InterPro" id="IPR000182">
    <property type="entry name" value="GNAT_dom"/>
</dbReference>
<protein>
    <recommendedName>
        <fullName evidence="1">N-acetyltransferase domain-containing protein</fullName>
    </recommendedName>
</protein>
<dbReference type="EMBL" id="CABFNP030000866">
    <property type="protein sequence ID" value="CAI6088683.1"/>
    <property type="molecule type" value="Genomic_DNA"/>
</dbReference>
<evidence type="ECO:0000259" key="1">
    <source>
        <dbReference type="PROSITE" id="PS51186"/>
    </source>
</evidence>
<dbReference type="PANTHER" id="PTHR43792:SF1">
    <property type="entry name" value="N-ACETYLTRANSFERASE DOMAIN-CONTAINING PROTEIN"/>
    <property type="match status" value="1"/>
</dbReference>
<organism evidence="2 3">
    <name type="scientific">Clonostachys chloroleuca</name>
    <dbReference type="NCBI Taxonomy" id="1926264"/>
    <lineage>
        <taxon>Eukaryota</taxon>
        <taxon>Fungi</taxon>
        <taxon>Dikarya</taxon>
        <taxon>Ascomycota</taxon>
        <taxon>Pezizomycotina</taxon>
        <taxon>Sordariomycetes</taxon>
        <taxon>Hypocreomycetidae</taxon>
        <taxon>Hypocreales</taxon>
        <taxon>Bionectriaceae</taxon>
        <taxon>Clonostachys</taxon>
    </lineage>
</organism>
<dbReference type="PANTHER" id="PTHR43792">
    <property type="entry name" value="GNAT FAMILY, PUTATIVE (AFU_ORTHOLOGUE AFUA_3G00765)-RELATED-RELATED"/>
    <property type="match status" value="1"/>
</dbReference>
<dbReference type="Pfam" id="PF13302">
    <property type="entry name" value="Acetyltransf_3"/>
    <property type="match status" value="1"/>
</dbReference>
<keyword evidence="3" id="KW-1185">Reference proteome</keyword>
<dbReference type="GO" id="GO:0016747">
    <property type="term" value="F:acyltransferase activity, transferring groups other than amino-acyl groups"/>
    <property type="evidence" value="ECO:0007669"/>
    <property type="project" value="InterPro"/>
</dbReference>
<accession>A0AA35PYD3</accession>
<gene>
    <name evidence="2" type="ORF">CCHLO57077_00019253</name>
</gene>
<dbReference type="InterPro" id="IPR016181">
    <property type="entry name" value="Acyl_CoA_acyltransferase"/>
</dbReference>
<dbReference type="AlphaFoldDB" id="A0AA35PYD3"/>
<evidence type="ECO:0000313" key="2">
    <source>
        <dbReference type="EMBL" id="CAI6088683.1"/>
    </source>
</evidence>
<comment type="caution">
    <text evidence="2">The sequence shown here is derived from an EMBL/GenBank/DDBJ whole genome shotgun (WGS) entry which is preliminary data.</text>
</comment>
<dbReference type="SUPFAM" id="SSF55729">
    <property type="entry name" value="Acyl-CoA N-acyltransferases (Nat)"/>
    <property type="match status" value="1"/>
</dbReference>
<dbReference type="CDD" id="cd04301">
    <property type="entry name" value="NAT_SF"/>
    <property type="match status" value="1"/>
</dbReference>
<dbReference type="PROSITE" id="PS51186">
    <property type="entry name" value="GNAT"/>
    <property type="match status" value="1"/>
</dbReference>
<name>A0AA35PYD3_9HYPO</name>
<dbReference type="Gene3D" id="3.40.630.30">
    <property type="match status" value="1"/>
</dbReference>
<evidence type="ECO:0000313" key="3">
    <source>
        <dbReference type="Proteomes" id="UP001160390"/>
    </source>
</evidence>
<reference evidence="2" key="1">
    <citation type="submission" date="2023-01" db="EMBL/GenBank/DDBJ databases">
        <authorList>
            <person name="Piombo E."/>
        </authorList>
    </citation>
    <scope>NUCLEOTIDE SEQUENCE</scope>
</reference>
<dbReference type="InterPro" id="IPR051531">
    <property type="entry name" value="N-acetyltransferase"/>
</dbReference>